<evidence type="ECO:0000256" key="6">
    <source>
        <dbReference type="RuleBase" id="RU004355"/>
    </source>
</evidence>
<protein>
    <recommendedName>
        <fullName evidence="5">Exodeoxyribonuclease 7 large subunit</fullName>
        <ecNumber evidence="5">3.1.11.6</ecNumber>
    </recommendedName>
    <alternativeName>
        <fullName evidence="5">Exodeoxyribonuclease VII large subunit</fullName>
        <shortName evidence="5">Exonuclease VII large subunit</shortName>
    </alternativeName>
</protein>
<dbReference type="GO" id="GO:0005737">
    <property type="term" value="C:cytoplasm"/>
    <property type="evidence" value="ECO:0007669"/>
    <property type="project" value="UniProtKB-SubCell"/>
</dbReference>
<comment type="function">
    <text evidence="5">Bidirectionally degrades single-stranded DNA into large acid-insoluble oligonucleotides, which are then degraded further into small acid-soluble oligonucleotides.</text>
</comment>
<dbReference type="CDD" id="cd04489">
    <property type="entry name" value="ExoVII_LU_OBF"/>
    <property type="match status" value="1"/>
</dbReference>
<dbReference type="eggNOG" id="COG1570">
    <property type="taxonomic scope" value="Bacteria"/>
</dbReference>
<dbReference type="EMBL" id="AEVO01000063">
    <property type="protein sequence ID" value="EFY06938.1"/>
    <property type="molecule type" value="Genomic_DNA"/>
</dbReference>
<dbReference type="PANTHER" id="PTHR30008">
    <property type="entry name" value="EXODEOXYRIBONUCLEASE 7 LARGE SUBUNIT"/>
    <property type="match status" value="1"/>
</dbReference>
<evidence type="ECO:0000256" key="3">
    <source>
        <dbReference type="ARBA" id="ARBA00022801"/>
    </source>
</evidence>
<dbReference type="OrthoDB" id="9802795at2"/>
<dbReference type="Pfam" id="PF13742">
    <property type="entry name" value="tRNA_anti_2"/>
    <property type="match status" value="1"/>
</dbReference>
<comment type="similarity">
    <text evidence="5 6">Belongs to the XseA family.</text>
</comment>
<dbReference type="Proteomes" id="UP000018458">
    <property type="component" value="Unassembled WGS sequence"/>
</dbReference>
<dbReference type="InterPro" id="IPR003753">
    <property type="entry name" value="Exonuc_VII_L"/>
</dbReference>
<evidence type="ECO:0000259" key="7">
    <source>
        <dbReference type="Pfam" id="PF02601"/>
    </source>
</evidence>
<keyword evidence="1 5" id="KW-0963">Cytoplasm</keyword>
<evidence type="ECO:0000256" key="1">
    <source>
        <dbReference type="ARBA" id="ARBA00022490"/>
    </source>
</evidence>
<comment type="catalytic activity">
    <reaction evidence="5 6">
        <text>Exonucleolytic cleavage in either 5'- to 3'- or 3'- to 5'-direction to yield nucleoside 5'-phosphates.</text>
        <dbReference type="EC" id="3.1.11.6"/>
    </reaction>
</comment>
<dbReference type="InterPro" id="IPR020579">
    <property type="entry name" value="Exonuc_VII_lsu_C"/>
</dbReference>
<evidence type="ECO:0000256" key="2">
    <source>
        <dbReference type="ARBA" id="ARBA00022722"/>
    </source>
</evidence>
<dbReference type="Pfam" id="PF02601">
    <property type="entry name" value="Exonuc_VII_L"/>
    <property type="match status" value="1"/>
</dbReference>
<dbReference type="HOGENOM" id="CLU_023625_2_0_6"/>
<evidence type="ECO:0000313" key="10">
    <source>
        <dbReference type="Proteomes" id="UP000018458"/>
    </source>
</evidence>
<reference evidence="9 10" key="1">
    <citation type="submission" date="2011-01" db="EMBL/GenBank/DDBJ databases">
        <authorList>
            <person name="Weinstock G."/>
            <person name="Sodergren E."/>
            <person name="Clifton S."/>
            <person name="Fulton L."/>
            <person name="Fulton B."/>
            <person name="Courtney L."/>
            <person name="Fronick C."/>
            <person name="Harrison M."/>
            <person name="Strong C."/>
            <person name="Farmer C."/>
            <person name="Delahaunty K."/>
            <person name="Markovic C."/>
            <person name="Hall O."/>
            <person name="Minx P."/>
            <person name="Tomlinson C."/>
            <person name="Mitreva M."/>
            <person name="Hou S."/>
            <person name="Chen J."/>
            <person name="Wollam A."/>
            <person name="Pepin K.H."/>
            <person name="Johnson M."/>
            <person name="Bhonagiri V."/>
            <person name="Zhang X."/>
            <person name="Suruliraj S."/>
            <person name="Warren W."/>
            <person name="Chinwalla A."/>
            <person name="Mardis E.R."/>
            <person name="Wilson R.K."/>
        </authorList>
    </citation>
    <scope>NUCLEOTIDE SEQUENCE [LARGE SCALE GENOMIC DNA]</scope>
    <source>
        <strain evidence="10">DSM 22608 / JCM 16073 / KCTC 15190 / YIT 12066</strain>
    </source>
</reference>
<dbReference type="GO" id="GO:0006308">
    <property type="term" value="P:DNA catabolic process"/>
    <property type="evidence" value="ECO:0007669"/>
    <property type="project" value="UniProtKB-UniRule"/>
</dbReference>
<comment type="subcellular location">
    <subcellularLocation>
        <location evidence="5 6">Cytoplasm</location>
    </subcellularLocation>
</comment>
<name>E8LKL0_SUCHY</name>
<evidence type="ECO:0000256" key="4">
    <source>
        <dbReference type="ARBA" id="ARBA00022839"/>
    </source>
</evidence>
<dbReference type="InterPro" id="IPR025824">
    <property type="entry name" value="OB-fold_nuc-bd_dom"/>
</dbReference>
<dbReference type="EC" id="3.1.11.6" evidence="5"/>
<keyword evidence="10" id="KW-1185">Reference proteome</keyword>
<dbReference type="GO" id="GO:0003676">
    <property type="term" value="F:nucleic acid binding"/>
    <property type="evidence" value="ECO:0007669"/>
    <property type="project" value="InterPro"/>
</dbReference>
<dbReference type="NCBIfam" id="TIGR00237">
    <property type="entry name" value="xseA"/>
    <property type="match status" value="1"/>
</dbReference>
<feature type="domain" description="Exonuclease VII large subunit C-terminal" evidence="7">
    <location>
        <begin position="148"/>
        <end position="479"/>
    </location>
</feature>
<evidence type="ECO:0000256" key="5">
    <source>
        <dbReference type="HAMAP-Rule" id="MF_00378"/>
    </source>
</evidence>
<gene>
    <name evidence="5 9" type="primary">xseA</name>
    <name evidence="9" type="ORF">HMPREF9444_01251</name>
</gene>
<comment type="caution">
    <text evidence="9">The sequence shown here is derived from an EMBL/GenBank/DDBJ whole genome shotgun (WGS) entry which is preliminary data.</text>
</comment>
<accession>E8LKL0</accession>
<proteinExistence type="inferred from homology"/>
<dbReference type="HAMAP" id="MF_00378">
    <property type="entry name" value="Exonuc_7_L"/>
    <property type="match status" value="1"/>
</dbReference>
<dbReference type="AlphaFoldDB" id="E8LKL0"/>
<dbReference type="STRING" id="762983.HMPREF9444_01251"/>
<keyword evidence="4 5" id="KW-0269">Exonuclease</keyword>
<dbReference type="GO" id="GO:0009318">
    <property type="term" value="C:exodeoxyribonuclease VII complex"/>
    <property type="evidence" value="ECO:0007669"/>
    <property type="project" value="UniProtKB-UniRule"/>
</dbReference>
<dbReference type="GO" id="GO:0008855">
    <property type="term" value="F:exodeoxyribonuclease VII activity"/>
    <property type="evidence" value="ECO:0007669"/>
    <property type="project" value="UniProtKB-UniRule"/>
</dbReference>
<keyword evidence="3 5" id="KW-0378">Hydrolase</keyword>
<comment type="subunit">
    <text evidence="5">Heterooligomer composed of large and small subunits.</text>
</comment>
<sequence>MIMDAFLNNSLENFSKSVSSSISFSSLEASAMSVSRFVSVTNNALQNFGQAVVIGEISEIKTYSHLYFKLKDETAAVDCLMFASVLNRLSFIPKIGMKVVVVGKSSIYLKTGQFKLIVDKMFVAGAGKIMEELLALKEKLNKEGVFAAIKRPIPKWINKVGIITSKEGHVLHDMLTVLNKRNPGIEVVVYPCQVQGSEAPATIVNALNTAFSDNVCDVLIVGRGGGSFEDLMPFSDETVVRTIINSPMPIISAVGHEPDVALSDFAADMRAPTPTAAADIVSSYTVEMMQKDLDSYALLLGDLIYKKIDDLTVVLEKAEIKLKSFGPESLLNLKSSYLNSLNEKFARLIFDKLAFCKAQNDSFLHRLQAHDPKFKLNSLDLAVNEFEKRIEFTVNDNIAKTAKHIDNLLLLMERAPFHQDMIDADKKIETLKEKLISLNPLLVLKRGYSVTLDKKGSCANINTLKINDELKTLVAGGQVLSVVTGIEKD</sequence>
<evidence type="ECO:0000259" key="8">
    <source>
        <dbReference type="Pfam" id="PF13742"/>
    </source>
</evidence>
<feature type="domain" description="OB-fold nucleic acid binding" evidence="8">
    <location>
        <begin position="33"/>
        <end position="121"/>
    </location>
</feature>
<keyword evidence="2 5" id="KW-0540">Nuclease</keyword>
<dbReference type="PANTHER" id="PTHR30008:SF0">
    <property type="entry name" value="EXODEOXYRIBONUCLEASE 7 LARGE SUBUNIT"/>
    <property type="match status" value="1"/>
</dbReference>
<evidence type="ECO:0000313" key="9">
    <source>
        <dbReference type="EMBL" id="EFY06938.1"/>
    </source>
</evidence>
<organism evidence="9 10">
    <name type="scientific">Succinatimonas hippei (strain DSM 22608 / JCM 16073 / KCTC 15190 / YIT 12066)</name>
    <dbReference type="NCBI Taxonomy" id="762983"/>
    <lineage>
        <taxon>Bacteria</taxon>
        <taxon>Pseudomonadati</taxon>
        <taxon>Pseudomonadota</taxon>
        <taxon>Gammaproteobacteria</taxon>
        <taxon>Aeromonadales</taxon>
        <taxon>Succinivibrionaceae</taxon>
        <taxon>Succinatimonas</taxon>
    </lineage>
</organism>
<dbReference type="RefSeq" id="WP_009143448.1">
    <property type="nucleotide sequence ID" value="NZ_GL830999.1"/>
</dbReference>